<accession>A0ABN9VG99</accession>
<feature type="region of interest" description="Disordered" evidence="1">
    <location>
        <begin position="442"/>
        <end position="468"/>
    </location>
</feature>
<protein>
    <submittedName>
        <fullName evidence="2">Uncharacterized protein</fullName>
    </submittedName>
</protein>
<dbReference type="Proteomes" id="UP001189429">
    <property type="component" value="Unassembled WGS sequence"/>
</dbReference>
<proteinExistence type="predicted"/>
<keyword evidence="3" id="KW-1185">Reference proteome</keyword>
<organism evidence="2 3">
    <name type="scientific">Prorocentrum cordatum</name>
    <dbReference type="NCBI Taxonomy" id="2364126"/>
    <lineage>
        <taxon>Eukaryota</taxon>
        <taxon>Sar</taxon>
        <taxon>Alveolata</taxon>
        <taxon>Dinophyceae</taxon>
        <taxon>Prorocentrales</taxon>
        <taxon>Prorocentraceae</taxon>
        <taxon>Prorocentrum</taxon>
    </lineage>
</organism>
<comment type="caution">
    <text evidence="2">The sequence shown here is derived from an EMBL/GenBank/DDBJ whole genome shotgun (WGS) entry which is preliminary data.</text>
</comment>
<gene>
    <name evidence="2" type="ORF">PCOR1329_LOCUS57754</name>
</gene>
<evidence type="ECO:0000256" key="1">
    <source>
        <dbReference type="SAM" id="MobiDB-lite"/>
    </source>
</evidence>
<name>A0ABN9VG99_9DINO</name>
<sequence>MEALAMAATRDAPGIRRLCSDPEVHRVSVPGCQVRLVDPESGVPLHKTWSFATNCGALKWAVVERKRDRKHSQQTCVGCPGGKKRSDAVGRSPFELVEDLAEGSRTQIAVDEVKGVDQLLAAGTAGEEYRWQLKLFAVRPESLAYQCHQLQLQIEMPKCVMRISVVDLDLMGARLEQLFSRTRWRVQSFPEGLASGPSDITNAAGKCHVTTTMATLASYDGPQARGSGHMSIRTEAVVGDEAFRMMRSFDTVYKKLMKGAVVSAPDGGETAVLTFRRPAWSDYEALKSLERAASDDWRIADGRPRRSHVPDSESYHLGIQTVCDTVNAELNDHALFRARLLCLPVNDFRSFREQYDRHRGPRRRPRRAGGAGHRSGAAPPPPGAARARARAARPDGGPAGAVSIKGRAGGHGLSQKGPLDSAACCSGGTALPADADPGTHGAFAAGSALTTQGGRKRANRGAPGPAASGARFLHGGGCSTVLTPPTVAAGAHGRRAVARCRALQCRLRRRSEADAVGSTASAATSLRAEAPEFVPAPKEEPPVPVPLVPGSPCGNFQPVMCVQGVPGSVPQMMQCQAIPMIAIPMSNMQVGTSAWAMGIMMPHAPNSATTVVEVEGPEAEAPAEADVSLDTPTVSDVEEDRYWMHCPKVARPKADLEEEQFLKPEGADGVVSQLSSGSVI</sequence>
<reference evidence="2" key="1">
    <citation type="submission" date="2023-10" db="EMBL/GenBank/DDBJ databases">
        <authorList>
            <person name="Chen Y."/>
            <person name="Shah S."/>
            <person name="Dougan E. K."/>
            <person name="Thang M."/>
            <person name="Chan C."/>
        </authorList>
    </citation>
    <scope>NUCLEOTIDE SEQUENCE [LARGE SCALE GENOMIC DNA]</scope>
</reference>
<evidence type="ECO:0000313" key="2">
    <source>
        <dbReference type="EMBL" id="CAK0872212.1"/>
    </source>
</evidence>
<feature type="region of interest" description="Disordered" evidence="1">
    <location>
        <begin position="354"/>
        <end position="415"/>
    </location>
</feature>
<dbReference type="EMBL" id="CAUYUJ010017148">
    <property type="protein sequence ID" value="CAK0872212.1"/>
    <property type="molecule type" value="Genomic_DNA"/>
</dbReference>
<evidence type="ECO:0000313" key="3">
    <source>
        <dbReference type="Proteomes" id="UP001189429"/>
    </source>
</evidence>